<comment type="caution">
    <text evidence="2">The sequence shown here is derived from an EMBL/GenBank/DDBJ whole genome shotgun (WGS) entry which is preliminary data.</text>
</comment>
<dbReference type="EMBL" id="JAHMUF010000016">
    <property type="protein sequence ID" value="KAG7192634.1"/>
    <property type="molecule type" value="Genomic_DNA"/>
</dbReference>
<gene>
    <name evidence="2" type="ORF">KQ657_001414</name>
</gene>
<dbReference type="Pfam" id="PF10521">
    <property type="entry name" value="Tti2"/>
    <property type="match status" value="1"/>
</dbReference>
<dbReference type="GeneID" id="66114788"/>
<dbReference type="GO" id="GO:0110078">
    <property type="term" value="C:TTT Hsp90 cochaperone complex"/>
    <property type="evidence" value="ECO:0007669"/>
    <property type="project" value="InterPro"/>
</dbReference>
<reference evidence="2" key="1">
    <citation type="submission" date="2021-03" db="EMBL/GenBank/DDBJ databases">
        <authorList>
            <person name="Palmer J.M."/>
        </authorList>
    </citation>
    <scope>NUCLEOTIDE SEQUENCE</scope>
    <source>
        <strain evidence="2">ARV_011</strain>
    </source>
</reference>
<proteinExistence type="inferred from homology"/>
<evidence type="ECO:0000256" key="1">
    <source>
        <dbReference type="ARBA" id="ARBA00034736"/>
    </source>
</evidence>
<name>A0A9P7V7D7_9ASCO</name>
<comment type="similarity">
    <text evidence="1">Belongs to the TTI2 family.</text>
</comment>
<keyword evidence="3" id="KW-1185">Reference proteome</keyword>
<dbReference type="OrthoDB" id="6417021at2759"/>
<evidence type="ECO:0000313" key="3">
    <source>
        <dbReference type="Proteomes" id="UP000790833"/>
    </source>
</evidence>
<protein>
    <submittedName>
        <fullName evidence="2">Uncharacterized protein</fullName>
    </submittedName>
</protein>
<dbReference type="AlphaFoldDB" id="A0A9P7V7D7"/>
<dbReference type="InterPro" id="IPR018870">
    <property type="entry name" value="Tti2"/>
</dbReference>
<organism evidence="2 3">
    <name type="scientific">Scheffersomyces spartinae</name>
    <dbReference type="NCBI Taxonomy" id="45513"/>
    <lineage>
        <taxon>Eukaryota</taxon>
        <taxon>Fungi</taxon>
        <taxon>Dikarya</taxon>
        <taxon>Ascomycota</taxon>
        <taxon>Saccharomycotina</taxon>
        <taxon>Pichiomycetes</taxon>
        <taxon>Debaryomycetaceae</taxon>
        <taxon>Scheffersomyces</taxon>
    </lineage>
</organism>
<sequence>MSLESVLEQHHISRETLGSERLDTTSVDALSQLPVHAQQFTKVNASYGFVLEAAIRTNSPPLCEPDNIDSLLEVIVTELQDVNWFKSGSEHHHHYYYYLRVLREILLIKDDVLPSPNIIAALAIHSDAECPWGSVCDSEIVDKTMDKLNAVNLSHFIREKVTPACAQLSKLEKHTKKQYQQLSGSLRPHLGFGSGVGVTQNEESIRSQWYNSKNVAAISMIWFLIKYIKDDQEDMLETNWFIITSFILNLTDDTNVEFKLVSCRLLNEFLEVIGGDFLKKRGLIEPFIKSFTPNLSYIPSLTPVGDSLRLLPPSYTVICELIQYSSHSRRDFLELITSKVLFSINHVRGNNNKDASDVVVLLLEELRRLITDYVEQDILVLLSRINFVLSQLIIDPIEHDPRVIVAALLTQQAILQQFVNSDKEAELLVYDYRFDFMGAWTVLLKRKSASTKELLDIIKDTMDLLFQYANSLNQVETWHLELDTIKLHATQQLQEIISQQE</sequence>
<evidence type="ECO:0000313" key="2">
    <source>
        <dbReference type="EMBL" id="KAG7192634.1"/>
    </source>
</evidence>
<accession>A0A9P7V7D7</accession>
<dbReference type="Proteomes" id="UP000790833">
    <property type="component" value="Unassembled WGS sequence"/>
</dbReference>
<dbReference type="RefSeq" id="XP_043048184.1">
    <property type="nucleotide sequence ID" value="XM_043192212.1"/>
</dbReference>